<reference evidence="1 2" key="2">
    <citation type="journal article" date="2022" name="Mol. Ecol. Resour.">
        <title>The genomes of chicory, endive, great burdock and yacon provide insights into Asteraceae paleo-polyploidization history and plant inulin production.</title>
        <authorList>
            <person name="Fan W."/>
            <person name="Wang S."/>
            <person name="Wang H."/>
            <person name="Wang A."/>
            <person name="Jiang F."/>
            <person name="Liu H."/>
            <person name="Zhao H."/>
            <person name="Xu D."/>
            <person name="Zhang Y."/>
        </authorList>
    </citation>
    <scope>NUCLEOTIDE SEQUENCE [LARGE SCALE GENOMIC DNA]</scope>
    <source>
        <strain evidence="2">cv. Punajuju</strain>
        <tissue evidence="1">Leaves</tissue>
    </source>
</reference>
<comment type="caution">
    <text evidence="1">The sequence shown here is derived from an EMBL/GenBank/DDBJ whole genome shotgun (WGS) entry which is preliminary data.</text>
</comment>
<proteinExistence type="predicted"/>
<accession>A0ACB9BJX5</accession>
<evidence type="ECO:0000313" key="2">
    <source>
        <dbReference type="Proteomes" id="UP001055811"/>
    </source>
</evidence>
<evidence type="ECO:0000313" key="1">
    <source>
        <dbReference type="EMBL" id="KAI3722325.1"/>
    </source>
</evidence>
<dbReference type="EMBL" id="CM042014">
    <property type="protein sequence ID" value="KAI3722325.1"/>
    <property type="molecule type" value="Genomic_DNA"/>
</dbReference>
<sequence>MGCPATLAFVIGCACRALVTPEASPSLSHWVLPGPSHQPHVAEEVPHQEGLRDHPVANRSAPPVGIEVKQPLMGDQERHEELSDRLNRHFFGHSEPINRIAYDDLIEKQILIERKLEITLLSEEYTRPLARSLVGRDGKRPVAREYALILRCLQVKVSERKSLLSARGDLNRIDRGRVLAKGPGSHGVQQCYRKKGEEQGKGSGRLRYLWRECVRIANDKEIYPMMSSKVNEDKGEHWCYWQGPLPLSHKNGCNDSILGKTSTGGAISCVPGANMYQTVQLTPKLTRRDAATDSFPSIAGGYYPLTPLLSENSPSYR</sequence>
<dbReference type="Proteomes" id="UP001055811">
    <property type="component" value="Linkage Group LG06"/>
</dbReference>
<protein>
    <submittedName>
        <fullName evidence="1">Uncharacterized protein</fullName>
    </submittedName>
</protein>
<reference evidence="2" key="1">
    <citation type="journal article" date="2022" name="Mol. Ecol. Resour.">
        <title>The genomes of chicory, endive, great burdock and yacon provide insights into Asteraceae palaeo-polyploidization history and plant inulin production.</title>
        <authorList>
            <person name="Fan W."/>
            <person name="Wang S."/>
            <person name="Wang H."/>
            <person name="Wang A."/>
            <person name="Jiang F."/>
            <person name="Liu H."/>
            <person name="Zhao H."/>
            <person name="Xu D."/>
            <person name="Zhang Y."/>
        </authorList>
    </citation>
    <scope>NUCLEOTIDE SEQUENCE [LARGE SCALE GENOMIC DNA]</scope>
    <source>
        <strain evidence="2">cv. Punajuju</strain>
    </source>
</reference>
<gene>
    <name evidence="1" type="ORF">L2E82_33358</name>
</gene>
<organism evidence="1 2">
    <name type="scientific">Cichorium intybus</name>
    <name type="common">Chicory</name>
    <dbReference type="NCBI Taxonomy" id="13427"/>
    <lineage>
        <taxon>Eukaryota</taxon>
        <taxon>Viridiplantae</taxon>
        <taxon>Streptophyta</taxon>
        <taxon>Embryophyta</taxon>
        <taxon>Tracheophyta</taxon>
        <taxon>Spermatophyta</taxon>
        <taxon>Magnoliopsida</taxon>
        <taxon>eudicotyledons</taxon>
        <taxon>Gunneridae</taxon>
        <taxon>Pentapetalae</taxon>
        <taxon>asterids</taxon>
        <taxon>campanulids</taxon>
        <taxon>Asterales</taxon>
        <taxon>Asteraceae</taxon>
        <taxon>Cichorioideae</taxon>
        <taxon>Cichorieae</taxon>
        <taxon>Cichoriinae</taxon>
        <taxon>Cichorium</taxon>
    </lineage>
</organism>
<keyword evidence="2" id="KW-1185">Reference proteome</keyword>
<name>A0ACB9BJX5_CICIN</name>